<accession>A0ABP8KI57</accession>
<feature type="compositionally biased region" description="Basic and acidic residues" evidence="1">
    <location>
        <begin position="225"/>
        <end position="243"/>
    </location>
</feature>
<protein>
    <recommendedName>
        <fullName evidence="4">AbiEi antitoxin C-terminal domain-containing protein</fullName>
    </recommendedName>
</protein>
<dbReference type="Proteomes" id="UP001500635">
    <property type="component" value="Unassembled WGS sequence"/>
</dbReference>
<feature type="region of interest" description="Disordered" evidence="1">
    <location>
        <begin position="215"/>
        <end position="243"/>
    </location>
</feature>
<dbReference type="EMBL" id="BAABFR010000173">
    <property type="protein sequence ID" value="GAA4407205.1"/>
    <property type="molecule type" value="Genomic_DNA"/>
</dbReference>
<evidence type="ECO:0000256" key="1">
    <source>
        <dbReference type="SAM" id="MobiDB-lite"/>
    </source>
</evidence>
<proteinExistence type="predicted"/>
<keyword evidence="3" id="KW-1185">Reference proteome</keyword>
<evidence type="ECO:0008006" key="4">
    <source>
        <dbReference type="Google" id="ProtNLM"/>
    </source>
</evidence>
<evidence type="ECO:0000313" key="2">
    <source>
        <dbReference type="EMBL" id="GAA4407205.1"/>
    </source>
</evidence>
<reference evidence="3" key="1">
    <citation type="journal article" date="2019" name="Int. J. Syst. Evol. Microbiol.">
        <title>The Global Catalogue of Microorganisms (GCM) 10K type strain sequencing project: providing services to taxonomists for standard genome sequencing and annotation.</title>
        <authorList>
            <consortium name="The Broad Institute Genomics Platform"/>
            <consortium name="The Broad Institute Genome Sequencing Center for Infectious Disease"/>
            <person name="Wu L."/>
            <person name="Ma J."/>
        </authorList>
    </citation>
    <scope>NUCLEOTIDE SEQUENCE [LARGE SCALE GENOMIC DNA]</scope>
    <source>
        <strain evidence="3">JCM 17688</strain>
    </source>
</reference>
<sequence>MTHHGLRRDYTRVMRGIWVPNESVIDAATLRRAALTRYPAAVLCGWTAAELHRMPYAEGRPIEILLPRRRRSSELIIHTEKTPPSDVTTIDGLRVTTGVRTAFDLARWERGDDAVAALDQALRVQHDRPAVTTREELEKYIDEGRYLRCGTHVEKALAVADGRAESPPETWLRLWLHRLGYEFMVPQVEVDGGRYRIDLGAEQFRGGSGVRRCVPRRSGTAGGRRGPDRNTSRRLRMEDRGREGRRLRCRRGRIPAPPRRCAPRAGVVSGRPDEAVHMLGEGRPTERCTCWEGSANR</sequence>
<name>A0ABP8KI57_9ACTN</name>
<gene>
    <name evidence="2" type="ORF">GCM10023147_51130</name>
</gene>
<comment type="caution">
    <text evidence="2">The sequence shown here is derived from an EMBL/GenBank/DDBJ whole genome shotgun (WGS) entry which is preliminary data.</text>
</comment>
<evidence type="ECO:0000313" key="3">
    <source>
        <dbReference type="Proteomes" id="UP001500635"/>
    </source>
</evidence>
<organism evidence="2 3">
    <name type="scientific">Tsukamurella soli</name>
    <dbReference type="NCBI Taxonomy" id="644556"/>
    <lineage>
        <taxon>Bacteria</taxon>
        <taxon>Bacillati</taxon>
        <taxon>Actinomycetota</taxon>
        <taxon>Actinomycetes</taxon>
        <taxon>Mycobacteriales</taxon>
        <taxon>Tsukamurellaceae</taxon>
        <taxon>Tsukamurella</taxon>
    </lineage>
</organism>